<comment type="caution">
    <text evidence="1">The sequence shown here is derived from an EMBL/GenBank/DDBJ whole genome shotgun (WGS) entry which is preliminary data.</text>
</comment>
<dbReference type="PANTHER" id="PTHR12526:SF630">
    <property type="entry name" value="GLYCOSYLTRANSFERASE"/>
    <property type="match status" value="1"/>
</dbReference>
<evidence type="ECO:0000313" key="2">
    <source>
        <dbReference type="Proteomes" id="UP000244335"/>
    </source>
</evidence>
<dbReference type="Gene3D" id="3.40.50.2000">
    <property type="entry name" value="Glycogen Phosphorylase B"/>
    <property type="match status" value="1"/>
</dbReference>
<name>A0AA92C5I8_RHIRH</name>
<gene>
    <name evidence="1" type="ORF">DC430_10455</name>
</gene>
<dbReference type="PANTHER" id="PTHR12526">
    <property type="entry name" value="GLYCOSYLTRANSFERASE"/>
    <property type="match status" value="1"/>
</dbReference>
<dbReference type="EMBL" id="QDFR01000002">
    <property type="protein sequence ID" value="PVE55579.1"/>
    <property type="molecule type" value="Genomic_DNA"/>
</dbReference>
<protein>
    <recommendedName>
        <fullName evidence="3">Glycosyltransferase family 1 protein</fullName>
    </recommendedName>
</protein>
<dbReference type="Gene3D" id="3.40.50.11010">
    <property type="match status" value="1"/>
</dbReference>
<dbReference type="Proteomes" id="UP000244335">
    <property type="component" value="Unassembled WGS sequence"/>
</dbReference>
<organism evidence="1 2">
    <name type="scientific">Rhizobium rhizogenes</name>
    <name type="common">Agrobacterium rhizogenes</name>
    <dbReference type="NCBI Taxonomy" id="359"/>
    <lineage>
        <taxon>Bacteria</taxon>
        <taxon>Pseudomonadati</taxon>
        <taxon>Pseudomonadota</taxon>
        <taxon>Alphaproteobacteria</taxon>
        <taxon>Hyphomicrobiales</taxon>
        <taxon>Rhizobiaceae</taxon>
        <taxon>Rhizobium/Agrobacterium group</taxon>
        <taxon>Rhizobium</taxon>
    </lineage>
</organism>
<accession>A0AA92C5I8</accession>
<evidence type="ECO:0008006" key="3">
    <source>
        <dbReference type="Google" id="ProtNLM"/>
    </source>
</evidence>
<dbReference type="Pfam" id="PF13692">
    <property type="entry name" value="Glyco_trans_1_4"/>
    <property type="match status" value="1"/>
</dbReference>
<sequence length="418" mass="46719">MNLSSSISSQSLAINEREAPLICFSHLRWDFVLQRPQHLMARFAKQRVVFFFEEYIPTDHHLAYFEIHPFEGTTVKSIRPRVPHWWNAAERNLALSRLLDEFLAMSGARRPILWFYTPAMYEFARHIDAAAVIYDCMDELANFRFAPDRMKDMEAALMARADVVFTGGYSLYEAKCKQHSNIHPFPSGVDVDHFHQARQRVVEPADQQSISGPKLGYYGVIDERLDLELIAALAAAKPDYSFIFIGPIAKIAPEDLPRAQNIHYLGQKHYGELPAYVSGWDAALMPFALNGSTQFISPTKTPEYLAAGRPVISTAVKDVIRHYGEVEGVFIASDPQHFAQACNDALLLARSGNAWWKPVDQMLEGSSWDKTFTAMEGLVDGVISSTGFAHRQAAKGTSRKTTASKPMILGAVVGVPGL</sequence>
<evidence type="ECO:0000313" key="1">
    <source>
        <dbReference type="EMBL" id="PVE55579.1"/>
    </source>
</evidence>
<dbReference type="CDD" id="cd04950">
    <property type="entry name" value="GT4_TuaH-like"/>
    <property type="match status" value="1"/>
</dbReference>
<reference evidence="1 2" key="1">
    <citation type="submission" date="2018-04" db="EMBL/GenBank/DDBJ databases">
        <authorList>
            <person name="Hagen T."/>
        </authorList>
    </citation>
    <scope>NUCLEOTIDE SEQUENCE [LARGE SCALE GENOMIC DNA]</scope>
    <source>
        <strain evidence="1 2">TPD7009</strain>
    </source>
</reference>
<proteinExistence type="predicted"/>
<dbReference type="SUPFAM" id="SSF53756">
    <property type="entry name" value="UDP-Glycosyltransferase/glycogen phosphorylase"/>
    <property type="match status" value="1"/>
</dbReference>
<dbReference type="AlphaFoldDB" id="A0AA92C5I8"/>